<evidence type="ECO:0000256" key="2">
    <source>
        <dbReference type="ARBA" id="ARBA00022679"/>
    </source>
</evidence>
<dbReference type="EC" id="2.1.1.35" evidence="4"/>
<proteinExistence type="inferred from homology"/>
<keyword evidence="1 6" id="KW-0489">Methyltransferase</keyword>
<dbReference type="Proteomes" id="UP000582659">
    <property type="component" value="Unassembled WGS sequence"/>
</dbReference>
<evidence type="ECO:0000256" key="3">
    <source>
        <dbReference type="ARBA" id="ARBA00022691"/>
    </source>
</evidence>
<dbReference type="GO" id="GO:0003723">
    <property type="term" value="F:RNA binding"/>
    <property type="evidence" value="ECO:0007669"/>
    <property type="project" value="TreeGrafter"/>
</dbReference>
<organism evidence="9 11">
    <name type="scientific">Bursaphelenchus xylophilus</name>
    <name type="common">Pinewood nematode worm</name>
    <name type="synonym">Aphelenchoides xylophilus</name>
    <dbReference type="NCBI Taxonomy" id="6326"/>
    <lineage>
        <taxon>Eukaryota</taxon>
        <taxon>Metazoa</taxon>
        <taxon>Ecdysozoa</taxon>
        <taxon>Nematoda</taxon>
        <taxon>Chromadorea</taxon>
        <taxon>Rhabditida</taxon>
        <taxon>Tylenchina</taxon>
        <taxon>Tylenchomorpha</taxon>
        <taxon>Aphelenchoidea</taxon>
        <taxon>Aphelenchoididae</taxon>
        <taxon>Bursaphelenchus</taxon>
    </lineage>
</organism>
<dbReference type="InterPro" id="IPR030390">
    <property type="entry name" value="MeTrfase_TrmA_AS"/>
</dbReference>
<reference evidence="11" key="1">
    <citation type="submission" date="2016-11" db="UniProtKB">
        <authorList>
            <consortium name="WormBaseParasite"/>
        </authorList>
    </citation>
    <scope>IDENTIFICATION</scope>
</reference>
<protein>
    <recommendedName>
        <fullName evidence="4">tRNA (uracil(54)-C(5))-methyltransferase</fullName>
        <ecNumber evidence="4">2.1.1.35</ecNumber>
    </recommendedName>
</protein>
<evidence type="ECO:0000256" key="4">
    <source>
        <dbReference type="ARBA" id="ARBA00033763"/>
    </source>
</evidence>
<dbReference type="GO" id="GO:0032259">
    <property type="term" value="P:methylation"/>
    <property type="evidence" value="ECO:0007669"/>
    <property type="project" value="UniProtKB-KW"/>
</dbReference>
<dbReference type="PANTHER" id="PTHR45904">
    <property type="entry name" value="TRNA (URACIL-5-)-METHYLTRANSFERASE"/>
    <property type="match status" value="1"/>
</dbReference>
<dbReference type="InterPro" id="IPR030391">
    <property type="entry name" value="MeTrfase_TrmA_CS"/>
</dbReference>
<dbReference type="GO" id="GO:0006396">
    <property type="term" value="P:RNA processing"/>
    <property type="evidence" value="ECO:0007669"/>
    <property type="project" value="InterPro"/>
</dbReference>
<reference evidence="8" key="2">
    <citation type="submission" date="2020-09" db="EMBL/GenBank/DDBJ databases">
        <authorList>
            <person name="Kikuchi T."/>
        </authorList>
    </citation>
    <scope>NUCLEOTIDE SEQUENCE</scope>
    <source>
        <strain evidence="8">Ka4C1</strain>
    </source>
</reference>
<dbReference type="AlphaFoldDB" id="A0A1I7RSF0"/>
<keyword evidence="10" id="KW-1185">Reference proteome</keyword>
<feature type="binding site" evidence="6">
    <location>
        <position position="519"/>
    </location>
    <ligand>
        <name>S-adenosyl-L-methionine</name>
        <dbReference type="ChEBI" id="CHEBI:59789"/>
    </ligand>
</feature>
<feature type="binding site" evidence="6">
    <location>
        <position position="462"/>
    </location>
    <ligand>
        <name>S-adenosyl-L-methionine</name>
        <dbReference type="ChEBI" id="CHEBI:59789"/>
    </ligand>
</feature>
<comment type="caution">
    <text evidence="6">Lacks conserved residue(s) required for the propagation of feature annotation.</text>
</comment>
<dbReference type="SMR" id="A0A1I7RSF0"/>
<evidence type="ECO:0000313" key="11">
    <source>
        <dbReference type="WBParaSite" id="BXY_0365400.1"/>
    </source>
</evidence>
<evidence type="ECO:0000256" key="7">
    <source>
        <dbReference type="PROSITE-ProRule" id="PRU10015"/>
    </source>
</evidence>
<dbReference type="eggNOG" id="KOG2187">
    <property type="taxonomic scope" value="Eukaryota"/>
</dbReference>
<dbReference type="Gene3D" id="3.40.50.150">
    <property type="entry name" value="Vaccinia Virus protein VP39"/>
    <property type="match status" value="1"/>
</dbReference>
<dbReference type="InterPro" id="IPR010280">
    <property type="entry name" value="U5_MeTrfase_fam"/>
</dbReference>
<dbReference type="SUPFAM" id="SSF53335">
    <property type="entry name" value="S-adenosyl-L-methionine-dependent methyltransferases"/>
    <property type="match status" value="1"/>
</dbReference>
<dbReference type="Pfam" id="PF05958">
    <property type="entry name" value="tRNA_U5-meth_tr"/>
    <property type="match status" value="1"/>
</dbReference>
<feature type="binding site" evidence="6">
    <location>
        <position position="358"/>
    </location>
    <ligand>
        <name>S-adenosyl-L-methionine</name>
        <dbReference type="ChEBI" id="CHEBI:59789"/>
    </ligand>
</feature>
<evidence type="ECO:0000256" key="6">
    <source>
        <dbReference type="PROSITE-ProRule" id="PRU01024"/>
    </source>
</evidence>
<dbReference type="PROSITE" id="PS01231">
    <property type="entry name" value="TRMA_2"/>
    <property type="match status" value="1"/>
</dbReference>
<feature type="active site" evidence="7">
    <location>
        <position position="547"/>
    </location>
</feature>
<evidence type="ECO:0000313" key="10">
    <source>
        <dbReference type="Proteomes" id="UP000659654"/>
    </source>
</evidence>
<dbReference type="InterPro" id="IPR045850">
    <property type="entry name" value="TRM2_met"/>
</dbReference>
<gene>
    <name evidence="8" type="ORF">BXYJ_LOCUS11794</name>
</gene>
<dbReference type="OrthoDB" id="417550at2759"/>
<dbReference type="SUPFAM" id="SSF54928">
    <property type="entry name" value="RNA-binding domain, RBD"/>
    <property type="match status" value="1"/>
</dbReference>
<dbReference type="GO" id="GO:0030697">
    <property type="term" value="F:tRNA (uracil(54)-C5)-methyltransferase activity, S-adenosyl methionine-dependent"/>
    <property type="evidence" value="ECO:0007669"/>
    <property type="project" value="UniProtKB-EC"/>
</dbReference>
<feature type="active site" description="Nucleophile" evidence="6">
    <location>
        <position position="547"/>
    </location>
</feature>
<evidence type="ECO:0000313" key="9">
    <source>
        <dbReference type="Proteomes" id="UP000095284"/>
    </source>
</evidence>
<comment type="similarity">
    <text evidence="6">Belongs to the class I-like SAM-binding methyltransferase superfamily. RNA M5U methyltransferase family.</text>
</comment>
<sequence>MCEIQIDNAALENSEENDGAEKFGDIQDEVEELSFRLKIVNFPKFLKYPQVKQFLESNLKGMSWRKLKAVPGVAYFSMTSDEDTVKAVEAINKMPYKGKVLEIKRVANEKERVSRKSNPEEKKLKTAAEITTPYSHLDYDKQLEMKLEECKKTAVSFIRQLKDAHASGAKYLKTDSLVRPIIRSPVLTNYRNKCEFTIGKDCNGEVCVGFVSGRMAEREIVVVPPFDSVILTENTYAIVRKFTEYVRKSDLEVFDEFQRQGFWKMLTVRDFVGDCMLIFTTHSVDPENLKKVQADIIDLFINFGDVTDSLSTRVTSIYWQILENASDPIIYTHLAGVPYLYETVLGVRFRVSPATFFQTNSRGAEVLYETIGSALGLPKAEEDKAQPLVIKYDEAKDSEVPEAKKHKGEKTVEEEESGISPNKPIIVLDICCGAGTIGQCLLRRMERGFIEQSHKFLCVGVELINQAVKDARVNALDNGFGDHNCRYLSGQAEVIFPALQNHLPQDIKLEESEVVGVLDPPRAGITSKVIISCRKLESLNKLVYVSCDPKAALKNVVDLCRPTSKKYEGDPFKVQFIQPVDMFPQTSHFEWIILLTR</sequence>
<dbReference type="EMBL" id="CAJFCV020000005">
    <property type="protein sequence ID" value="CAG9123000.1"/>
    <property type="molecule type" value="Genomic_DNA"/>
</dbReference>
<dbReference type="PROSITE" id="PS01230">
    <property type="entry name" value="TRMA_1"/>
    <property type="match status" value="1"/>
</dbReference>
<dbReference type="PANTHER" id="PTHR45904:SF2">
    <property type="entry name" value="TRNA (URACIL-5-)-METHYLTRANSFERASE HOMOLOG A"/>
    <property type="match status" value="1"/>
</dbReference>
<keyword evidence="3 6" id="KW-0949">S-adenosyl-L-methionine</keyword>
<comment type="catalytic activity">
    <reaction evidence="5">
        <text>uridine(54) in tRNA + S-adenosyl-L-methionine = 5-methyluridine(54) in tRNA + S-adenosyl-L-homocysteine + H(+)</text>
        <dbReference type="Rhea" id="RHEA:42712"/>
        <dbReference type="Rhea" id="RHEA-COMP:10167"/>
        <dbReference type="Rhea" id="RHEA-COMP:10193"/>
        <dbReference type="ChEBI" id="CHEBI:15378"/>
        <dbReference type="ChEBI" id="CHEBI:57856"/>
        <dbReference type="ChEBI" id="CHEBI:59789"/>
        <dbReference type="ChEBI" id="CHEBI:65315"/>
        <dbReference type="ChEBI" id="CHEBI:74447"/>
        <dbReference type="EC" id="2.1.1.35"/>
    </reaction>
    <physiologicalReaction direction="left-to-right" evidence="5">
        <dbReference type="Rhea" id="RHEA:42713"/>
    </physiologicalReaction>
</comment>
<name>A0A1I7RSF0_BURXY</name>
<dbReference type="InterPro" id="IPR035979">
    <property type="entry name" value="RBD_domain_sf"/>
</dbReference>
<accession>A0A1I7RSF0</accession>
<keyword evidence="2 6" id="KW-0808">Transferase</keyword>
<evidence type="ECO:0000313" key="8">
    <source>
        <dbReference type="EMBL" id="CAD5231698.1"/>
    </source>
</evidence>
<evidence type="ECO:0000256" key="1">
    <source>
        <dbReference type="ARBA" id="ARBA00022603"/>
    </source>
</evidence>
<dbReference type="WBParaSite" id="BXY_0365400.1">
    <property type="protein sequence ID" value="BXY_0365400.1"/>
    <property type="gene ID" value="BXY_0365400"/>
</dbReference>
<dbReference type="EMBL" id="CAJFDI010000005">
    <property type="protein sequence ID" value="CAD5231698.1"/>
    <property type="molecule type" value="Genomic_DNA"/>
</dbReference>
<dbReference type="PROSITE" id="PS51687">
    <property type="entry name" value="SAM_MT_RNA_M5U"/>
    <property type="match status" value="1"/>
</dbReference>
<dbReference type="Proteomes" id="UP000659654">
    <property type="component" value="Unassembled WGS sequence"/>
</dbReference>
<dbReference type="Proteomes" id="UP000095284">
    <property type="component" value="Unplaced"/>
</dbReference>
<evidence type="ECO:0000256" key="5">
    <source>
        <dbReference type="ARBA" id="ARBA00047278"/>
    </source>
</evidence>
<dbReference type="GO" id="GO:0009451">
    <property type="term" value="P:RNA modification"/>
    <property type="evidence" value="ECO:0007669"/>
    <property type="project" value="UniProtKB-ARBA"/>
</dbReference>
<dbReference type="InterPro" id="IPR029063">
    <property type="entry name" value="SAM-dependent_MTases_sf"/>
</dbReference>